<reference evidence="1 2" key="1">
    <citation type="journal article" date="2016" name="Gene">
        <title>PacBio SMRT assembly of a complex multi-replicon genome reveals chlorocatechol degradative operon in a region of genome plasticity.</title>
        <authorList>
            <person name="Ricker N."/>
            <person name="Shen S.Y."/>
            <person name="Goordial J."/>
            <person name="Jin S."/>
            <person name="Fulthorpe R.R."/>
        </authorList>
    </citation>
    <scope>NUCLEOTIDE SEQUENCE [LARGE SCALE GENOMIC DNA]</scope>
    <source>
        <strain evidence="1 2">OLGA172</strain>
    </source>
</reference>
<evidence type="ECO:0000313" key="1">
    <source>
        <dbReference type="EMBL" id="ANB73614.1"/>
    </source>
</evidence>
<protein>
    <submittedName>
        <fullName evidence="1">Uncharacterized protein</fullName>
    </submittedName>
</protein>
<gene>
    <name evidence="1" type="ORF">AYM40_15555</name>
</gene>
<dbReference type="KEGG" id="buz:AYM40_15555"/>
<evidence type="ECO:0000313" key="2">
    <source>
        <dbReference type="Proteomes" id="UP000076852"/>
    </source>
</evidence>
<dbReference type="Proteomes" id="UP000076852">
    <property type="component" value="Chromosome 1"/>
</dbReference>
<accession>A0A160FMF7</accession>
<name>A0A160FMF7_9BURK</name>
<dbReference type="AlphaFoldDB" id="A0A160FMF7"/>
<sequence length="68" mass="7444">MDRVACAQSVLETMRVESVGANGGEPEMRVRMRVREAVELLAWGWPEDYPAGAVEWLIAGEARGRGGN</sequence>
<dbReference type="EMBL" id="CP014578">
    <property type="protein sequence ID" value="ANB73614.1"/>
    <property type="molecule type" value="Genomic_DNA"/>
</dbReference>
<organism evidence="1 2">
    <name type="scientific">Paraburkholderia phytofirmans OLGA172</name>
    <dbReference type="NCBI Taxonomy" id="1417228"/>
    <lineage>
        <taxon>Bacteria</taxon>
        <taxon>Pseudomonadati</taxon>
        <taxon>Pseudomonadota</taxon>
        <taxon>Betaproteobacteria</taxon>
        <taxon>Burkholderiales</taxon>
        <taxon>Burkholderiaceae</taxon>
        <taxon>Paraburkholderia</taxon>
    </lineage>
</organism>
<proteinExistence type="predicted"/>
<keyword evidence="2" id="KW-1185">Reference proteome</keyword>